<reference evidence="1 2" key="1">
    <citation type="submission" date="2017-09" db="EMBL/GenBank/DDBJ databases">
        <title>Phage vB_EcoM_PHB05 against multidrug-resistant shiga toxin-producing Escherichia.</title>
        <authorList>
            <person name="Chen Y."/>
            <person name="Song J."/>
            <person name="Wu B."/>
        </authorList>
    </citation>
    <scope>NUCLEOTIDE SEQUENCE [LARGE SCALE GENOMIC DNA]</scope>
    <source>
        <strain evidence="1">Wastewater</strain>
    </source>
</reference>
<dbReference type="RefSeq" id="YP_009984528.1">
    <property type="nucleotide sequence ID" value="NC_052652.1"/>
</dbReference>
<sequence length="187" mass="21562">MIFHITPYLSGDIGKGINDTISVLPEDSWICLRDIDTMFLLPEQPAWLESIVRSNPDFDVLGASCNRLGSTYQLFNNERSEDPNILHHIEIAKRAHLEWGNSIEEVPTDAILAGFFLLFRKSLWNEIPFEERSIQFDIIFSKALHANNKRLGLLRGLYLFHTYRLGNDDPRKAVSHLLHCQDMNKII</sequence>
<dbReference type="Proteomes" id="UP000230824">
    <property type="component" value="Segment"/>
</dbReference>
<dbReference type="KEGG" id="vg:62611872"/>
<name>A0A291LAC6_9CAUD</name>
<dbReference type="SUPFAM" id="SSF53448">
    <property type="entry name" value="Nucleotide-diphospho-sugar transferases"/>
    <property type="match status" value="1"/>
</dbReference>
<evidence type="ECO:0000313" key="2">
    <source>
        <dbReference type="Proteomes" id="UP000230824"/>
    </source>
</evidence>
<proteinExistence type="predicted"/>
<evidence type="ECO:0008006" key="3">
    <source>
        <dbReference type="Google" id="ProtNLM"/>
    </source>
</evidence>
<protein>
    <recommendedName>
        <fullName evidence="3">Glycosyltransferase</fullName>
    </recommendedName>
</protein>
<accession>A0A291LAC6</accession>
<evidence type="ECO:0000313" key="1">
    <source>
        <dbReference type="EMBL" id="ATI15902.1"/>
    </source>
</evidence>
<keyword evidence="2" id="KW-1185">Reference proteome</keyword>
<dbReference type="EMBL" id="MF805809">
    <property type="protein sequence ID" value="ATI15902.1"/>
    <property type="molecule type" value="Genomic_DNA"/>
</dbReference>
<dbReference type="InterPro" id="IPR029044">
    <property type="entry name" value="Nucleotide-diphossugar_trans"/>
</dbReference>
<dbReference type="GeneID" id="62611872"/>
<organism evidence="1 2">
    <name type="scientific">Escherichia phage vB_EcoM_PHB05</name>
    <dbReference type="NCBI Taxonomy" id="2041347"/>
    <lineage>
        <taxon>Viruses</taxon>
        <taxon>Duplodnaviria</taxon>
        <taxon>Heunggongvirae</taxon>
        <taxon>Uroviricota</taxon>
        <taxon>Caudoviricetes</taxon>
        <taxon>Stephanstirmvirinae</taxon>
        <taxon>Justusliebigvirus</taxon>
        <taxon>Justusliebigvirus PHB05</taxon>
    </lineage>
</organism>